<gene>
    <name evidence="1" type="ORF">GLOTRDRAFT_96683</name>
</gene>
<dbReference type="SUPFAM" id="SSF52047">
    <property type="entry name" value="RNI-like"/>
    <property type="match status" value="1"/>
</dbReference>
<dbReference type="RefSeq" id="XP_007870576.1">
    <property type="nucleotide sequence ID" value="XM_007872385.1"/>
</dbReference>
<protein>
    <submittedName>
        <fullName evidence="1">Uncharacterized protein</fullName>
    </submittedName>
</protein>
<evidence type="ECO:0000313" key="2">
    <source>
        <dbReference type="Proteomes" id="UP000030669"/>
    </source>
</evidence>
<dbReference type="eggNOG" id="ENOG502R1W7">
    <property type="taxonomic scope" value="Eukaryota"/>
</dbReference>
<dbReference type="Gene3D" id="3.80.10.10">
    <property type="entry name" value="Ribonuclease Inhibitor"/>
    <property type="match status" value="1"/>
</dbReference>
<dbReference type="AlphaFoldDB" id="S7RA60"/>
<proteinExistence type="predicted"/>
<organism evidence="1 2">
    <name type="scientific">Gloeophyllum trabeum (strain ATCC 11539 / FP-39264 / Madison 617)</name>
    <name type="common">Brown rot fungus</name>
    <dbReference type="NCBI Taxonomy" id="670483"/>
    <lineage>
        <taxon>Eukaryota</taxon>
        <taxon>Fungi</taxon>
        <taxon>Dikarya</taxon>
        <taxon>Basidiomycota</taxon>
        <taxon>Agaricomycotina</taxon>
        <taxon>Agaricomycetes</taxon>
        <taxon>Gloeophyllales</taxon>
        <taxon>Gloeophyllaceae</taxon>
        <taxon>Gloeophyllum</taxon>
    </lineage>
</organism>
<dbReference type="GeneID" id="19309886"/>
<dbReference type="OrthoDB" id="2269034at2759"/>
<dbReference type="InterPro" id="IPR032675">
    <property type="entry name" value="LRR_dom_sf"/>
</dbReference>
<evidence type="ECO:0000313" key="1">
    <source>
        <dbReference type="EMBL" id="EPQ51150.1"/>
    </source>
</evidence>
<sequence length="520" mass="59120">MTGGPVIGDGMPLQTTLIFTLPRSERNRSVETVTRPWAPGSDAAPIDRIPVELLSIIMILAVPQFDFASPDWDFLPKLERSMSDILDLTAVSRRWRQVAENTPQLWSCLHVRAHESKIEEYFMKTWMSRSRAVPLSVSFDGDTEEPDSECFNLLRGNLHRCKHLQLDAPAHMISSLMSGSFPHLETVRLLNRYKEQTLALKDLSLSSAAPGIRLVYLQGISSDFNTKSFNWWCVTELILEATGLALMPSMTVIAECTNLHILRLTFNKLTEEDAKPYFDDNDGPRPRCEKLHTLEVKAPDSYLDFSVFIWWLFLPALRRLKLYGCFVLYPCLLEMIPRDGCLLEELVIDHDAPDPFTTEEEHLLTFFKSLPDLRTLEIIGGIPDAFRTDIAKRLTFKPGRPRNDYLLPKVESMKIWGLGGWASYWDIQKMLESRSKIGAEAPATRLKCATITSRGYSQKHRWDLKADGHIIHDGWHIQYGFLPFVPTCEPRSPGDEDEVVHSTLAVTPSPPPEIDADLLD</sequence>
<dbReference type="HOGENOM" id="CLU_039856_0_0_1"/>
<name>S7RA60_GLOTA</name>
<dbReference type="EMBL" id="KB469312">
    <property type="protein sequence ID" value="EPQ51150.1"/>
    <property type="molecule type" value="Genomic_DNA"/>
</dbReference>
<keyword evidence="2" id="KW-1185">Reference proteome</keyword>
<accession>S7RA60</accession>
<dbReference type="KEGG" id="gtr:GLOTRDRAFT_96683"/>
<dbReference type="OMA" id="WKRINAT"/>
<dbReference type="Proteomes" id="UP000030669">
    <property type="component" value="Unassembled WGS sequence"/>
</dbReference>
<reference evidence="1 2" key="1">
    <citation type="journal article" date="2012" name="Science">
        <title>The Paleozoic origin of enzymatic lignin decomposition reconstructed from 31 fungal genomes.</title>
        <authorList>
            <person name="Floudas D."/>
            <person name="Binder M."/>
            <person name="Riley R."/>
            <person name="Barry K."/>
            <person name="Blanchette R.A."/>
            <person name="Henrissat B."/>
            <person name="Martinez A.T."/>
            <person name="Otillar R."/>
            <person name="Spatafora J.W."/>
            <person name="Yadav J.S."/>
            <person name="Aerts A."/>
            <person name="Benoit I."/>
            <person name="Boyd A."/>
            <person name="Carlson A."/>
            <person name="Copeland A."/>
            <person name="Coutinho P.M."/>
            <person name="de Vries R.P."/>
            <person name="Ferreira P."/>
            <person name="Findley K."/>
            <person name="Foster B."/>
            <person name="Gaskell J."/>
            <person name="Glotzer D."/>
            <person name="Gorecki P."/>
            <person name="Heitman J."/>
            <person name="Hesse C."/>
            <person name="Hori C."/>
            <person name="Igarashi K."/>
            <person name="Jurgens J.A."/>
            <person name="Kallen N."/>
            <person name="Kersten P."/>
            <person name="Kohler A."/>
            <person name="Kuees U."/>
            <person name="Kumar T.K.A."/>
            <person name="Kuo A."/>
            <person name="LaButti K."/>
            <person name="Larrondo L.F."/>
            <person name="Lindquist E."/>
            <person name="Ling A."/>
            <person name="Lombard V."/>
            <person name="Lucas S."/>
            <person name="Lundell T."/>
            <person name="Martin R."/>
            <person name="McLaughlin D.J."/>
            <person name="Morgenstern I."/>
            <person name="Morin E."/>
            <person name="Murat C."/>
            <person name="Nagy L.G."/>
            <person name="Nolan M."/>
            <person name="Ohm R.A."/>
            <person name="Patyshakuliyeva A."/>
            <person name="Rokas A."/>
            <person name="Ruiz-Duenas F.J."/>
            <person name="Sabat G."/>
            <person name="Salamov A."/>
            <person name="Samejima M."/>
            <person name="Schmutz J."/>
            <person name="Slot J.C."/>
            <person name="St John F."/>
            <person name="Stenlid J."/>
            <person name="Sun H."/>
            <person name="Sun S."/>
            <person name="Syed K."/>
            <person name="Tsang A."/>
            <person name="Wiebenga A."/>
            <person name="Young D."/>
            <person name="Pisabarro A."/>
            <person name="Eastwood D.C."/>
            <person name="Martin F."/>
            <person name="Cullen D."/>
            <person name="Grigoriev I.V."/>
            <person name="Hibbett D.S."/>
        </authorList>
    </citation>
    <scope>NUCLEOTIDE SEQUENCE [LARGE SCALE GENOMIC DNA]</scope>
    <source>
        <strain evidence="1 2">ATCC 11539</strain>
    </source>
</reference>